<dbReference type="Proteomes" id="UP000838756">
    <property type="component" value="Unassembled WGS sequence"/>
</dbReference>
<gene>
    <name evidence="1" type="primary">jg3997</name>
    <name evidence="1" type="ORF">PAEG_LOCUS2252</name>
</gene>
<evidence type="ECO:0000313" key="1">
    <source>
        <dbReference type="EMBL" id="CAH2210342.1"/>
    </source>
</evidence>
<dbReference type="EMBL" id="CAKXAJ010007271">
    <property type="protein sequence ID" value="CAH2210342.1"/>
    <property type="molecule type" value="Genomic_DNA"/>
</dbReference>
<evidence type="ECO:0000313" key="2">
    <source>
        <dbReference type="Proteomes" id="UP000838756"/>
    </source>
</evidence>
<sequence>MSGSLLRRELCRSLFALFAGWCGPLGKHLGTLVPQPQAPEVDDRLNLSALKVSLSLPRVGASLPAHNDVPPSD</sequence>
<accession>A0A8S4QIK7</accession>
<dbReference type="AlphaFoldDB" id="A0A8S4QIK7"/>
<protein>
    <submittedName>
        <fullName evidence="1">Jg3997 protein</fullName>
    </submittedName>
</protein>
<keyword evidence="2" id="KW-1185">Reference proteome</keyword>
<organism evidence="1 2">
    <name type="scientific">Pararge aegeria aegeria</name>
    <dbReference type="NCBI Taxonomy" id="348720"/>
    <lineage>
        <taxon>Eukaryota</taxon>
        <taxon>Metazoa</taxon>
        <taxon>Ecdysozoa</taxon>
        <taxon>Arthropoda</taxon>
        <taxon>Hexapoda</taxon>
        <taxon>Insecta</taxon>
        <taxon>Pterygota</taxon>
        <taxon>Neoptera</taxon>
        <taxon>Endopterygota</taxon>
        <taxon>Lepidoptera</taxon>
        <taxon>Glossata</taxon>
        <taxon>Ditrysia</taxon>
        <taxon>Papilionoidea</taxon>
        <taxon>Nymphalidae</taxon>
        <taxon>Satyrinae</taxon>
        <taxon>Satyrini</taxon>
        <taxon>Parargina</taxon>
        <taxon>Pararge</taxon>
    </lineage>
</organism>
<name>A0A8S4QIK7_9NEOP</name>
<comment type="caution">
    <text evidence="1">The sequence shown here is derived from an EMBL/GenBank/DDBJ whole genome shotgun (WGS) entry which is preliminary data.</text>
</comment>
<reference evidence="1" key="1">
    <citation type="submission" date="2022-03" db="EMBL/GenBank/DDBJ databases">
        <authorList>
            <person name="Lindestad O."/>
        </authorList>
    </citation>
    <scope>NUCLEOTIDE SEQUENCE</scope>
</reference>
<proteinExistence type="predicted"/>